<evidence type="ECO:0000256" key="4">
    <source>
        <dbReference type="ARBA" id="ARBA00022692"/>
    </source>
</evidence>
<gene>
    <name evidence="11" type="primary">stp_5</name>
    <name evidence="11" type="ORF">A4G23_02276</name>
</gene>
<dbReference type="InterPro" id="IPR020846">
    <property type="entry name" value="MFS_dom"/>
</dbReference>
<keyword evidence="6 9" id="KW-0472">Membrane</keyword>
<dbReference type="SUPFAM" id="SSF103473">
    <property type="entry name" value="MFS general substrate transporter"/>
    <property type="match status" value="1"/>
</dbReference>
<feature type="transmembrane region" description="Helical" evidence="9">
    <location>
        <begin position="241"/>
        <end position="259"/>
    </location>
</feature>
<feature type="compositionally biased region" description="Basic and acidic residues" evidence="8">
    <location>
        <begin position="520"/>
        <end position="529"/>
    </location>
</feature>
<feature type="transmembrane region" description="Helical" evidence="9">
    <location>
        <begin position="72"/>
        <end position="91"/>
    </location>
</feature>
<dbReference type="GO" id="GO:0005886">
    <property type="term" value="C:plasma membrane"/>
    <property type="evidence" value="ECO:0007669"/>
    <property type="project" value="UniProtKB-SubCell"/>
</dbReference>
<evidence type="ECO:0000256" key="8">
    <source>
        <dbReference type="SAM" id="MobiDB-lite"/>
    </source>
</evidence>
<dbReference type="RefSeq" id="WP_069976810.1">
    <property type="nucleotide sequence ID" value="NZ_CP017316.1"/>
</dbReference>
<feature type="transmembrane region" description="Helical" evidence="9">
    <location>
        <begin position="459"/>
        <end position="479"/>
    </location>
</feature>
<feature type="transmembrane region" description="Helical" evidence="9">
    <location>
        <begin position="149"/>
        <end position="167"/>
    </location>
</feature>
<comment type="subcellular location">
    <subcellularLocation>
        <location evidence="1">Cell membrane</location>
        <topology evidence="1">Multi-pass membrane protein</topology>
    </subcellularLocation>
</comment>
<dbReference type="PANTHER" id="PTHR42718">
    <property type="entry name" value="MAJOR FACILITATOR SUPERFAMILY MULTIDRUG TRANSPORTER MFSC"/>
    <property type="match status" value="1"/>
</dbReference>
<feature type="transmembrane region" description="Helical" evidence="9">
    <location>
        <begin position="333"/>
        <end position="353"/>
    </location>
</feature>
<evidence type="ECO:0000256" key="9">
    <source>
        <dbReference type="SAM" id="Phobius"/>
    </source>
</evidence>
<feature type="transmembrane region" description="Helical" evidence="9">
    <location>
        <begin position="395"/>
        <end position="415"/>
    </location>
</feature>
<evidence type="ECO:0000256" key="6">
    <source>
        <dbReference type="ARBA" id="ARBA00023136"/>
    </source>
</evidence>
<feature type="compositionally biased region" description="Pro residues" evidence="8">
    <location>
        <begin position="13"/>
        <end position="25"/>
    </location>
</feature>
<dbReference type="InterPro" id="IPR036259">
    <property type="entry name" value="MFS_trans_sf"/>
</dbReference>
<evidence type="ECO:0000256" key="5">
    <source>
        <dbReference type="ARBA" id="ARBA00022989"/>
    </source>
</evidence>
<dbReference type="CDD" id="cd17321">
    <property type="entry name" value="MFS_MMR_MDR_like"/>
    <property type="match status" value="1"/>
</dbReference>
<feature type="transmembrane region" description="Helical" evidence="9">
    <location>
        <begin position="35"/>
        <end position="60"/>
    </location>
</feature>
<keyword evidence="5 9" id="KW-1133">Transmembrane helix</keyword>
<keyword evidence="7" id="KW-0046">Antibiotic resistance</keyword>
<feature type="region of interest" description="Disordered" evidence="8">
    <location>
        <begin position="1"/>
        <end position="29"/>
    </location>
</feature>
<keyword evidence="2" id="KW-0813">Transport</keyword>
<dbReference type="InterPro" id="IPR011701">
    <property type="entry name" value="MFS"/>
</dbReference>
<feature type="transmembrane region" description="Helical" evidence="9">
    <location>
        <begin position="436"/>
        <end position="453"/>
    </location>
</feature>
<evidence type="ECO:0000256" key="1">
    <source>
        <dbReference type="ARBA" id="ARBA00004651"/>
    </source>
</evidence>
<evidence type="ECO:0000313" key="12">
    <source>
        <dbReference type="Proteomes" id="UP000095349"/>
    </source>
</evidence>
<evidence type="ECO:0000256" key="7">
    <source>
        <dbReference type="ARBA" id="ARBA00023251"/>
    </source>
</evidence>
<feature type="domain" description="Major facilitator superfamily (MFS) profile" evidence="10">
    <location>
        <begin position="37"/>
        <end position="482"/>
    </location>
</feature>
<dbReference type="PATRIC" id="fig|285473.5.peg.2379"/>
<dbReference type="AlphaFoldDB" id="A0A1D8G1X5"/>
<evidence type="ECO:0000256" key="3">
    <source>
        <dbReference type="ARBA" id="ARBA00022475"/>
    </source>
</evidence>
<dbReference type="EMBL" id="CP017316">
    <property type="protein sequence ID" value="AOT59434.1"/>
    <property type="molecule type" value="Genomic_DNA"/>
</dbReference>
<feature type="compositionally biased region" description="Low complexity" evidence="8">
    <location>
        <begin position="1"/>
        <end position="12"/>
    </location>
</feature>
<feature type="transmembrane region" description="Helical" evidence="9">
    <location>
        <begin position="365"/>
        <end position="383"/>
    </location>
</feature>
<dbReference type="PANTHER" id="PTHR42718:SF46">
    <property type="entry name" value="BLR6921 PROTEIN"/>
    <property type="match status" value="1"/>
</dbReference>
<name>A0A1D8G1X5_9ACTN</name>
<dbReference type="Gene3D" id="1.20.1250.20">
    <property type="entry name" value="MFS general substrate transporter like domains"/>
    <property type="match status" value="2"/>
</dbReference>
<keyword evidence="12" id="KW-1185">Reference proteome</keyword>
<dbReference type="PROSITE" id="PS50850">
    <property type="entry name" value="MFS"/>
    <property type="match status" value="1"/>
</dbReference>
<dbReference type="GO" id="GO:0046677">
    <property type="term" value="P:response to antibiotic"/>
    <property type="evidence" value="ECO:0007669"/>
    <property type="project" value="UniProtKB-KW"/>
</dbReference>
<reference evidence="11 12" key="1">
    <citation type="submission" date="2016-09" db="EMBL/GenBank/DDBJ databases">
        <title>Streptomyces rubrolavendulae MJM4426 Genome sequencing and assembly.</title>
        <authorList>
            <person name="Kim J.-G."/>
        </authorList>
    </citation>
    <scope>NUCLEOTIDE SEQUENCE [LARGE SCALE GENOMIC DNA]</scope>
    <source>
        <strain evidence="11 12">MJM4426</strain>
    </source>
</reference>
<dbReference type="Pfam" id="PF07690">
    <property type="entry name" value="MFS_1"/>
    <property type="match status" value="2"/>
</dbReference>
<feature type="compositionally biased region" description="Low complexity" evidence="8">
    <location>
        <begin position="499"/>
        <end position="512"/>
    </location>
</feature>
<dbReference type="GO" id="GO:0022857">
    <property type="term" value="F:transmembrane transporter activity"/>
    <property type="evidence" value="ECO:0007669"/>
    <property type="project" value="InterPro"/>
</dbReference>
<dbReference type="Proteomes" id="UP000095349">
    <property type="component" value="Chromosome"/>
</dbReference>
<feature type="transmembrane region" description="Helical" evidence="9">
    <location>
        <begin position="294"/>
        <end position="321"/>
    </location>
</feature>
<protein>
    <submittedName>
        <fullName evidence="11">Multidrug resistance protein stp</fullName>
    </submittedName>
</protein>
<proteinExistence type="predicted"/>
<evidence type="ECO:0000259" key="10">
    <source>
        <dbReference type="PROSITE" id="PS50850"/>
    </source>
</evidence>
<keyword evidence="3" id="KW-1003">Cell membrane</keyword>
<evidence type="ECO:0000256" key="2">
    <source>
        <dbReference type="ARBA" id="ARBA00022448"/>
    </source>
</evidence>
<keyword evidence="4 9" id="KW-0812">Transmembrane</keyword>
<feature type="transmembrane region" description="Helical" evidence="9">
    <location>
        <begin position="120"/>
        <end position="143"/>
    </location>
</feature>
<dbReference type="KEGG" id="srn:A4G23_02276"/>
<accession>A0A1D8G1X5</accession>
<organism evidence="11 12">
    <name type="scientific">Streptomyces rubrolavendulae</name>
    <dbReference type="NCBI Taxonomy" id="285473"/>
    <lineage>
        <taxon>Bacteria</taxon>
        <taxon>Bacillati</taxon>
        <taxon>Actinomycetota</taxon>
        <taxon>Actinomycetes</taxon>
        <taxon>Kitasatosporales</taxon>
        <taxon>Streptomycetaceae</taxon>
        <taxon>Streptomyces</taxon>
    </lineage>
</organism>
<feature type="region of interest" description="Disordered" evidence="8">
    <location>
        <begin position="484"/>
        <end position="529"/>
    </location>
</feature>
<feature type="transmembrane region" description="Helical" evidence="9">
    <location>
        <begin position="206"/>
        <end position="229"/>
    </location>
</feature>
<sequence length="529" mass="52258">MPHDAQGAAPGRGTPPGPEKPPAPENPLTGGRSPWILVAIAGALAFTAMLDMNVVNIALATISTDLDVSPSMAQWAVLGYQLAVVSMLLPAGRWLDAGRGPGGPGGSAGGGGGGVGLRPALLLAVSGFSVCGMLAALAPWMAWLAVARVAQGVFGALLFVLMPVLVMRAVPASMRGRAMSVPATLGPLGAVTGPAVGGVLLDAFGWRAVLLVKLPVCLVALVVVARVLPRHGGLTPPGRQPLTDAALVGGAVAALLLGLTLAPGVPAWLLLCLAAVPPLVWWTRRPAARPVVDVVRASGVAGVYGAVFALAAGFAAMHYVVALRLQSGGGLSATATGLTVLAFPLAMGLMGPLGGRLADRVGPRPTAVAGACVTAVGLTLLALTGDHWTQADIAWRLALAGAGMGLYGGPTQTLVMTAAPPRATGIAGSLVQLSRSLGFAMGPALAGAAWGLAGGADGARYGLVISAVAAWLCVLLLAARRGGRGGAPGARSGRPEPEAAPAATAPAGGPEPGAAPEPGPEPKPEPAAR</sequence>
<evidence type="ECO:0000313" key="11">
    <source>
        <dbReference type="EMBL" id="AOT59434.1"/>
    </source>
</evidence>